<feature type="transmembrane region" description="Helical" evidence="1">
    <location>
        <begin position="62"/>
        <end position="83"/>
    </location>
</feature>
<comment type="caution">
    <text evidence="3">The sequence shown here is derived from an EMBL/GenBank/DDBJ whole genome shotgun (WGS) entry which is preliminary data.</text>
</comment>
<keyword evidence="4" id="KW-1185">Reference proteome</keyword>
<sequence length="178" mass="19210">MDPARSIPMSTNEEAEGRPLASYRTLDIAVAIFFLVVCAIVVVDSLRIGISWKANEGPQPGLFPFYMAMAMGIASLVNLYKALPHSDEGAETAVNSVGLGRMAAIFVPAVIFVLATHFIGIYVSATIYIGAFMVFFGKFPLWKAATVSLGIAIVNFLMFEVWFLVPLPKGPLEAALGY</sequence>
<feature type="transmembrane region" description="Helical" evidence="1">
    <location>
        <begin position="103"/>
        <end position="129"/>
    </location>
</feature>
<organism evidence="3 4">
    <name type="scientific">Bosea vaviloviae</name>
    <dbReference type="NCBI Taxonomy" id="1526658"/>
    <lineage>
        <taxon>Bacteria</taxon>
        <taxon>Pseudomonadati</taxon>
        <taxon>Pseudomonadota</taxon>
        <taxon>Alphaproteobacteria</taxon>
        <taxon>Hyphomicrobiales</taxon>
        <taxon>Boseaceae</taxon>
        <taxon>Bosea</taxon>
    </lineage>
</organism>
<dbReference type="Pfam" id="PF07331">
    <property type="entry name" value="TctB"/>
    <property type="match status" value="1"/>
</dbReference>
<accession>A0A0N1F393</accession>
<reference evidence="3 4" key="1">
    <citation type="submission" date="2015-07" db="EMBL/GenBank/DDBJ databases">
        <title>Whole genome sequencing of Bosea vaviloviae isolated from cave pool.</title>
        <authorList>
            <person name="Tan N.E.H."/>
            <person name="Lee Y.P."/>
            <person name="Gan H.M."/>
            <person name="Barton H."/>
            <person name="Savka M.A."/>
        </authorList>
    </citation>
    <scope>NUCLEOTIDE SEQUENCE [LARGE SCALE GENOMIC DNA]</scope>
    <source>
        <strain evidence="3 4">SD260</strain>
    </source>
</reference>
<evidence type="ECO:0000256" key="1">
    <source>
        <dbReference type="SAM" id="Phobius"/>
    </source>
</evidence>
<name>A0A0N1F393_9HYPH</name>
<dbReference type="EMBL" id="LGSZ01000048">
    <property type="protein sequence ID" value="KPH79509.1"/>
    <property type="molecule type" value="Genomic_DNA"/>
</dbReference>
<feature type="transmembrane region" description="Helical" evidence="1">
    <location>
        <begin position="28"/>
        <end position="50"/>
    </location>
</feature>
<evidence type="ECO:0000259" key="2">
    <source>
        <dbReference type="Pfam" id="PF07331"/>
    </source>
</evidence>
<dbReference type="InterPro" id="IPR009936">
    <property type="entry name" value="DUF1468"/>
</dbReference>
<dbReference type="Proteomes" id="UP000037822">
    <property type="component" value="Unassembled WGS sequence"/>
</dbReference>
<feature type="domain" description="DUF1468" evidence="2">
    <location>
        <begin position="29"/>
        <end position="168"/>
    </location>
</feature>
<proteinExistence type="predicted"/>
<keyword evidence="1" id="KW-0812">Transmembrane</keyword>
<protein>
    <recommendedName>
        <fullName evidence="2">DUF1468 domain-containing protein</fullName>
    </recommendedName>
</protein>
<dbReference type="PATRIC" id="fig|1526658.3.peg.48"/>
<evidence type="ECO:0000313" key="3">
    <source>
        <dbReference type="EMBL" id="KPH79509.1"/>
    </source>
</evidence>
<keyword evidence="1" id="KW-0472">Membrane</keyword>
<evidence type="ECO:0000313" key="4">
    <source>
        <dbReference type="Proteomes" id="UP000037822"/>
    </source>
</evidence>
<keyword evidence="1" id="KW-1133">Transmembrane helix</keyword>
<dbReference type="AlphaFoldDB" id="A0A0N1F393"/>
<gene>
    <name evidence="3" type="ORF">AE618_16510</name>
</gene>
<feature type="transmembrane region" description="Helical" evidence="1">
    <location>
        <begin position="141"/>
        <end position="165"/>
    </location>
</feature>